<protein>
    <submittedName>
        <fullName evidence="1">Uncharacterized protein</fullName>
    </submittedName>
</protein>
<accession>A0A8J2KU82</accession>
<dbReference type="AlphaFoldDB" id="A0A8J2KU82"/>
<comment type="caution">
    <text evidence="1">The sequence shown here is derived from an EMBL/GenBank/DDBJ whole genome shotgun (WGS) entry which is preliminary data.</text>
</comment>
<sequence>MPVAVVKKINLLLKPN</sequence>
<evidence type="ECO:0000313" key="1">
    <source>
        <dbReference type="EMBL" id="CAG7819294.1"/>
    </source>
</evidence>
<proteinExistence type="predicted"/>
<reference evidence="1" key="1">
    <citation type="submission" date="2021-06" db="EMBL/GenBank/DDBJ databases">
        <authorList>
            <person name="Hodson N. C."/>
            <person name="Mongue J. A."/>
            <person name="Jaron S. K."/>
        </authorList>
    </citation>
    <scope>NUCLEOTIDE SEQUENCE</scope>
</reference>
<gene>
    <name evidence="1" type="ORF">AFUS01_LOCUS29753</name>
</gene>
<dbReference type="EMBL" id="CAJVCH010445488">
    <property type="protein sequence ID" value="CAG7819294.1"/>
    <property type="molecule type" value="Genomic_DNA"/>
</dbReference>
<dbReference type="Proteomes" id="UP000708208">
    <property type="component" value="Unassembled WGS sequence"/>
</dbReference>
<keyword evidence="2" id="KW-1185">Reference proteome</keyword>
<name>A0A8J2KU82_9HEXA</name>
<feature type="non-terminal residue" evidence="1">
    <location>
        <position position="1"/>
    </location>
</feature>
<organism evidence="1 2">
    <name type="scientific">Allacma fusca</name>
    <dbReference type="NCBI Taxonomy" id="39272"/>
    <lineage>
        <taxon>Eukaryota</taxon>
        <taxon>Metazoa</taxon>
        <taxon>Ecdysozoa</taxon>
        <taxon>Arthropoda</taxon>
        <taxon>Hexapoda</taxon>
        <taxon>Collembola</taxon>
        <taxon>Symphypleona</taxon>
        <taxon>Sminthuridae</taxon>
        <taxon>Allacma</taxon>
    </lineage>
</organism>
<evidence type="ECO:0000313" key="2">
    <source>
        <dbReference type="Proteomes" id="UP000708208"/>
    </source>
</evidence>